<keyword evidence="1" id="KW-0812">Transmembrane</keyword>
<gene>
    <name evidence="2" type="ORF">NP165_14920</name>
</gene>
<dbReference type="Proteomes" id="UP001058602">
    <property type="component" value="Chromosome 2"/>
</dbReference>
<name>A0ABY5LPH8_9VIBR</name>
<dbReference type="EMBL" id="CP102097">
    <property type="protein sequence ID" value="UUM32850.1"/>
    <property type="molecule type" value="Genomic_DNA"/>
</dbReference>
<feature type="transmembrane region" description="Helical" evidence="1">
    <location>
        <begin position="73"/>
        <end position="93"/>
    </location>
</feature>
<evidence type="ECO:0000256" key="1">
    <source>
        <dbReference type="SAM" id="Phobius"/>
    </source>
</evidence>
<keyword evidence="1" id="KW-1133">Transmembrane helix</keyword>
<protein>
    <submittedName>
        <fullName evidence="2">Uncharacterized protein</fullName>
    </submittedName>
</protein>
<accession>A0ABY5LPH8</accession>
<keyword evidence="1" id="KW-0472">Membrane</keyword>
<feature type="transmembrane region" description="Helical" evidence="1">
    <location>
        <begin position="126"/>
        <end position="156"/>
    </location>
</feature>
<feature type="transmembrane region" description="Helical" evidence="1">
    <location>
        <begin position="47"/>
        <end position="66"/>
    </location>
</feature>
<dbReference type="RefSeq" id="WP_257086551.1">
    <property type="nucleotide sequence ID" value="NZ_CP102097.1"/>
</dbReference>
<keyword evidence="3" id="KW-1185">Reference proteome</keyword>
<proteinExistence type="predicted"/>
<reference evidence="2" key="1">
    <citation type="submission" date="2022-07" db="EMBL/GenBank/DDBJ databases">
        <title>Complete genome of Vibrio japonicus strain JCM 31412T and phylogenomic assessment of the Nereis clade of the genus Vibrio.</title>
        <authorList>
            <person name="Shlafstein M.D."/>
            <person name="Emsley S.A."/>
            <person name="Ushijima B."/>
            <person name="Videau P."/>
            <person name="Saw J.H."/>
        </authorList>
    </citation>
    <scope>NUCLEOTIDE SEQUENCE</scope>
    <source>
        <strain evidence="2">JCM 31412</strain>
    </source>
</reference>
<evidence type="ECO:0000313" key="2">
    <source>
        <dbReference type="EMBL" id="UUM32850.1"/>
    </source>
</evidence>
<organism evidence="2 3">
    <name type="scientific">Vibrio japonicus</name>
    <dbReference type="NCBI Taxonomy" id="1824638"/>
    <lineage>
        <taxon>Bacteria</taxon>
        <taxon>Pseudomonadati</taxon>
        <taxon>Pseudomonadota</taxon>
        <taxon>Gammaproteobacteria</taxon>
        <taxon>Vibrionales</taxon>
        <taxon>Vibrionaceae</taxon>
        <taxon>Vibrio</taxon>
    </lineage>
</organism>
<evidence type="ECO:0000313" key="3">
    <source>
        <dbReference type="Proteomes" id="UP001058602"/>
    </source>
</evidence>
<sequence length="314" mass="36824">MAYLPFYITPEECVAYQEAQEQEVTSGEDTITWQKFDIEEPNRYSNILFSLIPIVVMAGVLLSFWFTADKDEIIGFSFIVFLILGYGYCYLVFGLDYRYEHTFSEKGFVVKKRRNMPKWVNTAAQVMGWFGAIVCVFMVAVAGPMALAGAGGFILLSFGMLKRKPDEPTEIKVGMREDWLFAYYNKKRKVIQFFYKHDNCYYRDIYKTTIFRSHSRGDSYIFFKTVTDLEAMIEKLSNDYHLECIEVEDHKEIFKGKPEPKLADIPVRNLEYPIDDTFELRAKKTPPPKWKYIYRSKWRTKAEIEELNADTAKE</sequence>